<dbReference type="PANTHER" id="PTHR24421:SF10">
    <property type="entry name" value="NITRATE_NITRITE SENSOR PROTEIN NARQ"/>
    <property type="match status" value="1"/>
</dbReference>
<dbReference type="RefSeq" id="WP_229825032.1">
    <property type="nucleotide sequence ID" value="NZ_BMRC01000042.1"/>
</dbReference>
<dbReference type="InterPro" id="IPR050482">
    <property type="entry name" value="Sensor_HK_TwoCompSys"/>
</dbReference>
<gene>
    <name evidence="11" type="ORF">ACFFV7_19685</name>
</gene>
<dbReference type="EMBL" id="JBHMEI010000014">
    <property type="protein sequence ID" value="MFB9203421.1"/>
    <property type="molecule type" value="Genomic_DNA"/>
</dbReference>
<dbReference type="EC" id="2.7.13.3" evidence="2"/>
<evidence type="ECO:0000256" key="8">
    <source>
        <dbReference type="ARBA" id="ARBA00023012"/>
    </source>
</evidence>
<keyword evidence="12" id="KW-1185">Reference proteome</keyword>
<keyword evidence="6 11" id="KW-0418">Kinase</keyword>
<keyword evidence="8" id="KW-0902">Two-component regulatory system</keyword>
<evidence type="ECO:0000256" key="1">
    <source>
        <dbReference type="ARBA" id="ARBA00000085"/>
    </source>
</evidence>
<feature type="transmembrane region" description="Helical" evidence="9">
    <location>
        <begin position="111"/>
        <end position="129"/>
    </location>
</feature>
<dbReference type="InterPro" id="IPR003594">
    <property type="entry name" value="HATPase_dom"/>
</dbReference>
<evidence type="ECO:0000256" key="5">
    <source>
        <dbReference type="ARBA" id="ARBA00022741"/>
    </source>
</evidence>
<feature type="transmembrane region" description="Helical" evidence="9">
    <location>
        <begin position="135"/>
        <end position="156"/>
    </location>
</feature>
<evidence type="ECO:0000256" key="9">
    <source>
        <dbReference type="SAM" id="Phobius"/>
    </source>
</evidence>
<dbReference type="GO" id="GO:0016301">
    <property type="term" value="F:kinase activity"/>
    <property type="evidence" value="ECO:0007669"/>
    <property type="project" value="UniProtKB-KW"/>
</dbReference>
<keyword evidence="9" id="KW-0812">Transmembrane</keyword>
<evidence type="ECO:0000256" key="4">
    <source>
        <dbReference type="ARBA" id="ARBA00022679"/>
    </source>
</evidence>
<evidence type="ECO:0000313" key="11">
    <source>
        <dbReference type="EMBL" id="MFB9203421.1"/>
    </source>
</evidence>
<dbReference type="SUPFAM" id="SSF55874">
    <property type="entry name" value="ATPase domain of HSP90 chaperone/DNA topoisomerase II/histidine kinase"/>
    <property type="match status" value="1"/>
</dbReference>
<comment type="catalytic activity">
    <reaction evidence="1">
        <text>ATP + protein L-histidine = ADP + protein N-phospho-L-histidine.</text>
        <dbReference type="EC" id="2.7.13.3"/>
    </reaction>
</comment>
<dbReference type="InterPro" id="IPR055558">
    <property type="entry name" value="DUF7134"/>
</dbReference>
<dbReference type="CDD" id="cd16917">
    <property type="entry name" value="HATPase_UhpB-NarQ-NarX-like"/>
    <property type="match status" value="1"/>
</dbReference>
<dbReference type="InterPro" id="IPR011712">
    <property type="entry name" value="Sig_transdc_His_kin_sub3_dim/P"/>
</dbReference>
<feature type="domain" description="Histidine kinase/HSP90-like ATPase" evidence="10">
    <location>
        <begin position="284"/>
        <end position="375"/>
    </location>
</feature>
<keyword evidence="9" id="KW-0472">Membrane</keyword>
<dbReference type="Gene3D" id="1.20.5.1930">
    <property type="match status" value="1"/>
</dbReference>
<reference evidence="11 12" key="1">
    <citation type="submission" date="2024-09" db="EMBL/GenBank/DDBJ databases">
        <authorList>
            <person name="Sun Q."/>
            <person name="Mori K."/>
        </authorList>
    </citation>
    <scope>NUCLEOTIDE SEQUENCE [LARGE SCALE GENOMIC DNA]</scope>
    <source>
        <strain evidence="11 12">CCM 3426</strain>
    </source>
</reference>
<keyword evidence="7" id="KW-0067">ATP-binding</keyword>
<dbReference type="Pfam" id="PF02518">
    <property type="entry name" value="HATPase_c"/>
    <property type="match status" value="1"/>
</dbReference>
<dbReference type="Pfam" id="PF23539">
    <property type="entry name" value="DUF7134"/>
    <property type="match status" value="1"/>
</dbReference>
<dbReference type="Pfam" id="PF07730">
    <property type="entry name" value="HisKA_3"/>
    <property type="match status" value="1"/>
</dbReference>
<dbReference type="Proteomes" id="UP001589647">
    <property type="component" value="Unassembled WGS sequence"/>
</dbReference>
<evidence type="ECO:0000259" key="10">
    <source>
        <dbReference type="SMART" id="SM00387"/>
    </source>
</evidence>
<feature type="transmembrane region" description="Helical" evidence="9">
    <location>
        <begin position="20"/>
        <end position="39"/>
    </location>
</feature>
<name>A0ABV5IFW8_9ACTN</name>
<evidence type="ECO:0000256" key="6">
    <source>
        <dbReference type="ARBA" id="ARBA00022777"/>
    </source>
</evidence>
<evidence type="ECO:0000256" key="3">
    <source>
        <dbReference type="ARBA" id="ARBA00022553"/>
    </source>
</evidence>
<accession>A0ABV5IFW8</accession>
<sequence>MAERSPLIMRRLRPGHWVAVDVFVAVVLAAGFSVAAVLVPESARMSPYAAVPVIVPACLPLAGRRRWPVPVCVLVLVAAVFAPFAGWEEAFVPLAVALHAVALLEARRTAVAALAAAMGVTAAGAAIGAPSWTEAVSACGFAWTALGLAWVIGLAVREQRAYAAQAVARSAQAAATAERLRLARDVHDVVAHSMGLISMRAGIANHVAATHPEEAGEALAIIEETSRKALVDLRGLLGLLRDASGDRDRPTYVSDSLRELVAAIPAGDVRVELDVEPGLTLGDEAAVVVHRLVQESLTNVLKHAGPARCRVAVGTRAEAELLVEVVDDGRGGTPRAGGHGLAGLEERVTLYGGTFSAGPEPAGGFAVRARLPLPDGSGKDER</sequence>
<dbReference type="PANTHER" id="PTHR24421">
    <property type="entry name" value="NITRATE/NITRITE SENSOR PROTEIN NARX-RELATED"/>
    <property type="match status" value="1"/>
</dbReference>
<evidence type="ECO:0000256" key="7">
    <source>
        <dbReference type="ARBA" id="ARBA00022840"/>
    </source>
</evidence>
<proteinExistence type="predicted"/>
<organism evidence="11 12">
    <name type="scientific">Nonomuraea spiralis</name>
    <dbReference type="NCBI Taxonomy" id="46182"/>
    <lineage>
        <taxon>Bacteria</taxon>
        <taxon>Bacillati</taxon>
        <taxon>Actinomycetota</taxon>
        <taxon>Actinomycetes</taxon>
        <taxon>Streptosporangiales</taxon>
        <taxon>Streptosporangiaceae</taxon>
        <taxon>Nonomuraea</taxon>
    </lineage>
</organism>
<protein>
    <recommendedName>
        <fullName evidence="2">histidine kinase</fullName>
        <ecNumber evidence="2">2.7.13.3</ecNumber>
    </recommendedName>
</protein>
<evidence type="ECO:0000313" key="12">
    <source>
        <dbReference type="Proteomes" id="UP001589647"/>
    </source>
</evidence>
<comment type="caution">
    <text evidence="11">The sequence shown here is derived from an EMBL/GenBank/DDBJ whole genome shotgun (WGS) entry which is preliminary data.</text>
</comment>
<dbReference type="Gene3D" id="3.30.565.10">
    <property type="entry name" value="Histidine kinase-like ATPase, C-terminal domain"/>
    <property type="match status" value="1"/>
</dbReference>
<dbReference type="InterPro" id="IPR036890">
    <property type="entry name" value="HATPase_C_sf"/>
</dbReference>
<evidence type="ECO:0000256" key="2">
    <source>
        <dbReference type="ARBA" id="ARBA00012438"/>
    </source>
</evidence>
<keyword evidence="9" id="KW-1133">Transmembrane helix</keyword>
<keyword evidence="5" id="KW-0547">Nucleotide-binding</keyword>
<keyword evidence="4" id="KW-0808">Transferase</keyword>
<dbReference type="SMART" id="SM00387">
    <property type="entry name" value="HATPase_c"/>
    <property type="match status" value="1"/>
</dbReference>
<keyword evidence="3" id="KW-0597">Phosphoprotein</keyword>